<dbReference type="InterPro" id="IPR025584">
    <property type="entry name" value="Cthe_2159"/>
</dbReference>
<dbReference type="AlphaFoldDB" id="A0A1H3FTG5"/>
<dbReference type="Pfam" id="PF14262">
    <property type="entry name" value="Cthe_2159"/>
    <property type="match status" value="3"/>
</dbReference>
<proteinExistence type="predicted"/>
<dbReference type="Proteomes" id="UP000183918">
    <property type="component" value="Unassembled WGS sequence"/>
</dbReference>
<feature type="compositionally biased region" description="Basic and acidic residues" evidence="1">
    <location>
        <begin position="170"/>
        <end position="186"/>
    </location>
</feature>
<protein>
    <submittedName>
        <fullName evidence="3">Uncharacterized protein</fullName>
    </submittedName>
</protein>
<keyword evidence="2" id="KW-0472">Membrane</keyword>
<gene>
    <name evidence="3" type="ORF">SAMN02910414_00380</name>
</gene>
<keyword evidence="2" id="KW-0812">Transmembrane</keyword>
<accession>A0A1H3FTG5</accession>
<dbReference type="RefSeq" id="WP_074715692.1">
    <property type="nucleotide sequence ID" value="NZ_FNPG01000005.1"/>
</dbReference>
<feature type="region of interest" description="Disordered" evidence="1">
    <location>
        <begin position="161"/>
        <end position="186"/>
    </location>
</feature>
<dbReference type="STRING" id="1122142.SAMN02910414_00380"/>
<sequence>MNVKKKIVVIVFSIMLLVIATCTFALIVNENHSGNAKITLSDDKVSIRGEGVYTKKSNIIINRAGIYSFSGKLSEGHIIVDVKSGNVVINFDNVSLLAKKESLIQLKSAHRVTLNVKKNTINSLTLGNNKNVNEKLQSQAQKEKSEIDVFYKKNELAQQGSEKASVTKTSNDKTDEQDKKTSKSNKETVEEIMKCNTDRTVIASEVPFEINGIGDLFINSYNGCSIVSKGDLLFDNANITIVSTDNAIISNKNIDINGGMYNITSGNSGVLSGGYINSSNARIDVKTGILVKKVFEEVYQGNNQDVLNKYKSSRVNKNYWSGLYSEKGISFEKSDLKFNTYGNSIYAKSDIALTENSLKINTSNDAIISKSDLKTVKNNIVIENAKNALNADVIVLNDKELTINCTNNAMSSQSDEDDIRLENSKINIKTNNTTFVTQKAVIMKNSDVRLESTKESENSIFKNVQTDGGLVVEGGSFIAFLKNVNNQIWNKENETNFSVIELPEEIKTETDYEVVSPSGQKICKGKLPVGTQKIVFASNKIQDKMKLCYLDKVIECSLTVGEGQDKD</sequence>
<evidence type="ECO:0000313" key="4">
    <source>
        <dbReference type="Proteomes" id="UP000183918"/>
    </source>
</evidence>
<evidence type="ECO:0000313" key="3">
    <source>
        <dbReference type="EMBL" id="SDX94383.1"/>
    </source>
</evidence>
<organism evidence="3 4">
    <name type="scientific">Lachnobacterium bovis DSM 14045</name>
    <dbReference type="NCBI Taxonomy" id="1122142"/>
    <lineage>
        <taxon>Bacteria</taxon>
        <taxon>Bacillati</taxon>
        <taxon>Bacillota</taxon>
        <taxon>Clostridia</taxon>
        <taxon>Lachnospirales</taxon>
        <taxon>Lachnospiraceae</taxon>
        <taxon>Lachnobacterium</taxon>
    </lineage>
</organism>
<keyword evidence="2" id="KW-1133">Transmembrane helix</keyword>
<dbReference type="EMBL" id="FNPG01000005">
    <property type="protein sequence ID" value="SDX94383.1"/>
    <property type="molecule type" value="Genomic_DNA"/>
</dbReference>
<evidence type="ECO:0000256" key="1">
    <source>
        <dbReference type="SAM" id="MobiDB-lite"/>
    </source>
</evidence>
<keyword evidence="4" id="KW-1185">Reference proteome</keyword>
<feature type="transmembrane region" description="Helical" evidence="2">
    <location>
        <begin position="7"/>
        <end position="28"/>
    </location>
</feature>
<reference evidence="3 4" key="1">
    <citation type="submission" date="2016-10" db="EMBL/GenBank/DDBJ databases">
        <authorList>
            <person name="de Groot N.N."/>
        </authorList>
    </citation>
    <scope>NUCLEOTIDE SEQUENCE [LARGE SCALE GENOMIC DNA]</scope>
    <source>
        <strain evidence="3 4">DSM 14045</strain>
    </source>
</reference>
<evidence type="ECO:0000256" key="2">
    <source>
        <dbReference type="SAM" id="Phobius"/>
    </source>
</evidence>
<dbReference type="OrthoDB" id="9812829at2"/>
<name>A0A1H3FTG5_9FIRM</name>